<dbReference type="EMBL" id="HG969191">
    <property type="protein sequence ID" value="CDO46059.1"/>
    <property type="molecule type" value="Genomic_DNA"/>
</dbReference>
<evidence type="ECO:0000313" key="2">
    <source>
        <dbReference type="Proteomes" id="UP000019801"/>
    </source>
</evidence>
<proteinExistence type="predicted"/>
<dbReference type="Proteomes" id="UP000019801">
    <property type="component" value="Chromosome I"/>
</dbReference>
<protein>
    <submittedName>
        <fullName evidence="1">Uncharacterized protein</fullName>
    </submittedName>
</protein>
<organism evidence="1 2">
    <name type="scientific">Bartonella henselae</name>
    <name type="common">Rochalimaea henselae</name>
    <dbReference type="NCBI Taxonomy" id="38323"/>
    <lineage>
        <taxon>Bacteria</taxon>
        <taxon>Pseudomonadati</taxon>
        <taxon>Pseudomonadota</taxon>
        <taxon>Alphaproteobacteria</taxon>
        <taxon>Hyphomicrobiales</taxon>
        <taxon>Bartonellaceae</taxon>
        <taxon>Bartonella</taxon>
    </lineage>
</organism>
<accession>X5ME42</accession>
<dbReference type="STRING" id="38323.BM1374165_00030"/>
<dbReference type="KEGG" id="bhs:BM1374165_00030"/>
<name>X5ME42_BARHN</name>
<gene>
    <name evidence="1" type="ORF">BM1374165_00030</name>
</gene>
<reference evidence="2" key="1">
    <citation type="submission" date="2013-11" db="EMBL/GenBank/DDBJ databases">
        <title>Genome sequencing of Bartonella spp. isolated from human blood.</title>
        <authorList>
            <person name="Raoult D."/>
        </authorList>
    </citation>
    <scope>NUCLEOTIDE SEQUENCE</scope>
    <source>
        <strain evidence="2">BM1374165</strain>
    </source>
</reference>
<dbReference type="AlphaFoldDB" id="X5ME42"/>
<evidence type="ECO:0000313" key="1">
    <source>
        <dbReference type="EMBL" id="CDO46059.1"/>
    </source>
</evidence>
<sequence length="68" mass="7775">MLTNLYHDGVRKGYNKPLYTTPSYTQASTVSFSLPAQNVATAFILKRFIRGIFIPCLYSFLPTRQSRL</sequence>